<comment type="subcellular location">
    <subcellularLocation>
        <location evidence="8">Cytoplasm</location>
    </subcellularLocation>
</comment>
<keyword evidence="3 8" id="KW-0963">Cytoplasm</keyword>
<dbReference type="PANTHER" id="PTHR10695">
    <property type="entry name" value="DEPHOSPHO-COA KINASE-RELATED"/>
    <property type="match status" value="1"/>
</dbReference>
<evidence type="ECO:0000256" key="8">
    <source>
        <dbReference type="HAMAP-Rule" id="MF_00376"/>
    </source>
</evidence>
<evidence type="ECO:0000256" key="7">
    <source>
        <dbReference type="ARBA" id="ARBA00022993"/>
    </source>
</evidence>
<dbReference type="KEGG" id="mxe:MYXE_27220"/>
<dbReference type="AlphaFoldDB" id="A0AAD1H105"/>
<dbReference type="NCBIfam" id="TIGR00152">
    <property type="entry name" value="dephospho-CoA kinase"/>
    <property type="match status" value="1"/>
</dbReference>
<dbReference type="SUPFAM" id="SSF81301">
    <property type="entry name" value="Nucleotidyltransferase"/>
    <property type="match status" value="1"/>
</dbReference>
<dbReference type="GO" id="GO:0005524">
    <property type="term" value="F:ATP binding"/>
    <property type="evidence" value="ECO:0007669"/>
    <property type="project" value="UniProtKB-UniRule"/>
</dbReference>
<dbReference type="SUPFAM" id="SSF52540">
    <property type="entry name" value="P-loop containing nucleoside triphosphate hydrolases"/>
    <property type="match status" value="1"/>
</dbReference>
<dbReference type="InterPro" id="IPR043519">
    <property type="entry name" value="NT_sf"/>
</dbReference>
<name>A0AAD1H105_MYCXE</name>
<evidence type="ECO:0000256" key="9">
    <source>
        <dbReference type="NCBIfam" id="TIGR00152"/>
    </source>
</evidence>
<keyword evidence="7 8" id="KW-0173">Coenzyme A biosynthesis</keyword>
<organism evidence="10 11">
    <name type="scientific">Mycobacterium xenopi</name>
    <dbReference type="NCBI Taxonomy" id="1789"/>
    <lineage>
        <taxon>Bacteria</taxon>
        <taxon>Bacillati</taxon>
        <taxon>Actinomycetota</taxon>
        <taxon>Actinomycetes</taxon>
        <taxon>Mycobacteriales</taxon>
        <taxon>Mycobacteriaceae</taxon>
        <taxon>Mycobacterium</taxon>
    </lineage>
</organism>
<evidence type="ECO:0000313" key="11">
    <source>
        <dbReference type="Proteomes" id="UP000464624"/>
    </source>
</evidence>
<evidence type="ECO:0000256" key="5">
    <source>
        <dbReference type="ARBA" id="ARBA00022777"/>
    </source>
</evidence>
<keyword evidence="8" id="KW-0808">Transferase</keyword>
<dbReference type="EC" id="2.7.1.24" evidence="8 9"/>
<comment type="pathway">
    <text evidence="8">Cofactor biosynthesis; coenzyme A biosynthesis; CoA from (R)-pantothenate: step 5/5.</text>
</comment>
<protein>
    <recommendedName>
        <fullName evidence="8 9">Dephospho-CoA kinase</fullName>
        <ecNumber evidence="8 9">2.7.1.24</ecNumber>
    </recommendedName>
    <alternativeName>
        <fullName evidence="8">Dephosphocoenzyme A kinase</fullName>
    </alternativeName>
</protein>
<dbReference type="InterPro" id="IPR027417">
    <property type="entry name" value="P-loop_NTPase"/>
</dbReference>
<reference evidence="10 11" key="1">
    <citation type="submission" date="2019-12" db="EMBL/GenBank/DDBJ databases">
        <title>Complete genome sequence of Mycolicibacterium xenopi str. JCM15661T.</title>
        <authorList>
            <person name="Yoshida M."/>
            <person name="Fukano H."/>
            <person name="Asakura T."/>
            <person name="Hoshino Y."/>
        </authorList>
    </citation>
    <scope>NUCLEOTIDE SEQUENCE [LARGE SCALE GENOMIC DNA]</scope>
    <source>
        <strain evidence="10 11">JCM 15661T</strain>
    </source>
</reference>
<dbReference type="GO" id="GO:0005737">
    <property type="term" value="C:cytoplasm"/>
    <property type="evidence" value="ECO:0007669"/>
    <property type="project" value="UniProtKB-SubCell"/>
</dbReference>
<dbReference type="NCBIfam" id="NF002879">
    <property type="entry name" value="PRK03333.1"/>
    <property type="match status" value="1"/>
</dbReference>
<dbReference type="Gene3D" id="3.40.50.300">
    <property type="entry name" value="P-loop containing nucleotide triphosphate hydrolases"/>
    <property type="match status" value="1"/>
</dbReference>
<evidence type="ECO:0000256" key="1">
    <source>
        <dbReference type="ARBA" id="ARBA00008826"/>
    </source>
</evidence>
<comment type="similarity">
    <text evidence="1">In the N-terminal section; belongs to the CoaE family.</text>
</comment>
<dbReference type="Gene3D" id="3.30.460.10">
    <property type="entry name" value="Beta Polymerase, domain 2"/>
    <property type="match status" value="1"/>
</dbReference>
<comment type="catalytic activity">
    <reaction evidence="8">
        <text>3'-dephospho-CoA + ATP = ADP + CoA + H(+)</text>
        <dbReference type="Rhea" id="RHEA:18245"/>
        <dbReference type="ChEBI" id="CHEBI:15378"/>
        <dbReference type="ChEBI" id="CHEBI:30616"/>
        <dbReference type="ChEBI" id="CHEBI:57287"/>
        <dbReference type="ChEBI" id="CHEBI:57328"/>
        <dbReference type="ChEBI" id="CHEBI:456216"/>
        <dbReference type="EC" id="2.7.1.24"/>
    </reaction>
</comment>
<dbReference type="Proteomes" id="UP000464624">
    <property type="component" value="Chromosome"/>
</dbReference>
<dbReference type="GO" id="GO:0004140">
    <property type="term" value="F:dephospho-CoA kinase activity"/>
    <property type="evidence" value="ECO:0007669"/>
    <property type="project" value="UniProtKB-UniRule"/>
</dbReference>
<evidence type="ECO:0000256" key="4">
    <source>
        <dbReference type="ARBA" id="ARBA00022741"/>
    </source>
</evidence>
<comment type="function">
    <text evidence="8">Catalyzes the phosphorylation of the 3'-hydroxyl group of dephosphocoenzyme A to form coenzyme A.</text>
</comment>
<dbReference type="Pfam" id="PF01121">
    <property type="entry name" value="CoaE"/>
    <property type="match status" value="1"/>
</dbReference>
<keyword evidence="5 8" id="KW-0418">Kinase</keyword>
<dbReference type="HAMAP" id="MF_00376">
    <property type="entry name" value="Dephospho_CoA_kinase"/>
    <property type="match status" value="1"/>
</dbReference>
<proteinExistence type="inferred from homology"/>
<evidence type="ECO:0000256" key="2">
    <source>
        <dbReference type="ARBA" id="ARBA00011058"/>
    </source>
</evidence>
<dbReference type="RefSeq" id="WP_003920385.1">
    <property type="nucleotide sequence ID" value="NZ_AP022314.1"/>
</dbReference>
<feature type="binding site" evidence="8">
    <location>
        <begin position="11"/>
        <end position="16"/>
    </location>
    <ligand>
        <name>ATP</name>
        <dbReference type="ChEBI" id="CHEBI:30616"/>
    </ligand>
</feature>
<dbReference type="PANTHER" id="PTHR10695:SF46">
    <property type="entry name" value="BIFUNCTIONAL COENZYME A SYNTHASE-RELATED"/>
    <property type="match status" value="1"/>
</dbReference>
<sequence length="406" mass="44111">MLRIGLTGGIGAGKSAVTATFQQCGGIVIDADVIAREVVEPGTEGLAALVNVFGDDILLPDGSLNRQALAAKAFQNDDTRKTLNGIVHPLVAKRREEIIAAVPDDAVVVEDIPLLVESGMAPLFPLVVVVHADAELRVRRLVEQRGMAEDDVRARIAAQASDEQRRAVADIWLDNSGSMAVLAQRASNVWNHRIAPFARNLTARQAVRQPVRLTPADPTWPEQARRIVARLLAACGGKALRVDHIGSTAVPGLDAKDAIDIQVTVESLAVADELADALLSAGYPRIDDIRSDIAKPDPRSTVAQHDHSYDAALWHKRVHGSADPGRPTYVHVRVDGWPNQQFALLFVDWLTANPDALAEYLTVKQKAAASLPADGSIAEYNEAKEPWLRDAYRRAWNWAESIGWRP</sequence>
<keyword evidence="4 8" id="KW-0547">Nucleotide-binding</keyword>
<dbReference type="InterPro" id="IPR007344">
    <property type="entry name" value="GrpB/CoaE"/>
</dbReference>
<dbReference type="EMBL" id="AP022314">
    <property type="protein sequence ID" value="BBU22932.1"/>
    <property type="molecule type" value="Genomic_DNA"/>
</dbReference>
<evidence type="ECO:0000256" key="6">
    <source>
        <dbReference type="ARBA" id="ARBA00022840"/>
    </source>
</evidence>
<evidence type="ECO:0000256" key="3">
    <source>
        <dbReference type="ARBA" id="ARBA00022490"/>
    </source>
</evidence>
<dbReference type="GO" id="GO:0015937">
    <property type="term" value="P:coenzyme A biosynthetic process"/>
    <property type="evidence" value="ECO:0007669"/>
    <property type="project" value="UniProtKB-UniRule"/>
</dbReference>
<dbReference type="InterPro" id="IPR001977">
    <property type="entry name" value="Depp_CoAkinase"/>
</dbReference>
<accession>A0AAD1H105</accession>
<gene>
    <name evidence="8 10" type="primary">coaE</name>
    <name evidence="10" type="ORF">MYXE_27220</name>
</gene>
<comment type="similarity">
    <text evidence="8">Belongs to the CoaE family.</text>
</comment>
<keyword evidence="6 8" id="KW-0067">ATP-binding</keyword>
<comment type="similarity">
    <text evidence="2">In the C-terminal section; belongs to the UPF0157 (GrpB) family.</text>
</comment>
<dbReference type="CDD" id="cd02022">
    <property type="entry name" value="DPCK"/>
    <property type="match status" value="1"/>
</dbReference>
<dbReference type="Pfam" id="PF04229">
    <property type="entry name" value="GrpB"/>
    <property type="match status" value="1"/>
</dbReference>
<evidence type="ECO:0000313" key="10">
    <source>
        <dbReference type="EMBL" id="BBU22932.1"/>
    </source>
</evidence>
<dbReference type="PROSITE" id="PS51219">
    <property type="entry name" value="DPCK"/>
    <property type="match status" value="1"/>
</dbReference>